<dbReference type="Gene3D" id="1.20.920.10">
    <property type="entry name" value="Bromodomain-like"/>
    <property type="match status" value="2"/>
</dbReference>
<feature type="region of interest" description="Disordered" evidence="4">
    <location>
        <begin position="1204"/>
        <end position="1239"/>
    </location>
</feature>
<evidence type="ECO:0000313" key="8">
    <source>
        <dbReference type="WBParaSite" id="SVE_0075100.4"/>
    </source>
</evidence>
<dbReference type="SUPFAM" id="SSF47370">
    <property type="entry name" value="Bromodomain"/>
    <property type="match status" value="2"/>
</dbReference>
<dbReference type="STRING" id="75913.A0A0K0EW52"/>
<proteinExistence type="predicted"/>
<dbReference type="PROSITE" id="PS00633">
    <property type="entry name" value="BROMODOMAIN_1"/>
    <property type="match status" value="2"/>
</dbReference>
<dbReference type="GO" id="GO:0006355">
    <property type="term" value="P:regulation of DNA-templated transcription"/>
    <property type="evidence" value="ECO:0007669"/>
    <property type="project" value="TreeGrafter"/>
</dbReference>
<keyword evidence="2 3" id="KW-0103">Bromodomain</keyword>
<protein>
    <submittedName>
        <fullName evidence="8">Bromodomain-containing protein</fullName>
    </submittedName>
</protein>
<feature type="compositionally biased region" description="Polar residues" evidence="4">
    <location>
        <begin position="272"/>
        <end position="302"/>
    </location>
</feature>
<dbReference type="PANTHER" id="PTHR22880">
    <property type="entry name" value="FALZ-RELATED BROMODOMAIN-CONTAINING PROTEINS"/>
    <property type="match status" value="1"/>
</dbReference>
<feature type="compositionally biased region" description="Basic and acidic residues" evidence="4">
    <location>
        <begin position="968"/>
        <end position="991"/>
    </location>
</feature>
<reference evidence="7" key="1">
    <citation type="submission" date="2014-07" db="EMBL/GenBank/DDBJ databases">
        <authorList>
            <person name="Martin A.A"/>
            <person name="De Silva N."/>
        </authorList>
    </citation>
    <scope>NUCLEOTIDE SEQUENCE</scope>
</reference>
<dbReference type="GO" id="GO:0005634">
    <property type="term" value="C:nucleus"/>
    <property type="evidence" value="ECO:0007669"/>
    <property type="project" value="TreeGrafter"/>
</dbReference>
<feature type="region of interest" description="Disordered" evidence="4">
    <location>
        <begin position="476"/>
        <end position="497"/>
    </location>
</feature>
<keyword evidence="1" id="KW-0677">Repeat</keyword>
<accession>A0A0K0EW52</accession>
<dbReference type="FunFam" id="1.20.1270.220:FF:000001">
    <property type="entry name" value="bromodomain-containing protein 2 isoform X1"/>
    <property type="match status" value="1"/>
</dbReference>
<dbReference type="PANTHER" id="PTHR22880:SF225">
    <property type="entry name" value="BROMODOMAIN-CONTAINING PROTEIN BET-1-RELATED"/>
    <property type="match status" value="1"/>
</dbReference>
<evidence type="ECO:0000256" key="2">
    <source>
        <dbReference type="ARBA" id="ARBA00023117"/>
    </source>
</evidence>
<dbReference type="InterPro" id="IPR043509">
    <property type="entry name" value="Bromo_Brdt_II"/>
</dbReference>
<dbReference type="CDD" id="cd05498">
    <property type="entry name" value="Bromo_Brdt_II_like"/>
    <property type="match status" value="1"/>
</dbReference>
<dbReference type="Proteomes" id="UP000035680">
    <property type="component" value="Unassembled WGS sequence"/>
</dbReference>
<feature type="region of interest" description="Disordered" evidence="4">
    <location>
        <begin position="800"/>
        <end position="897"/>
    </location>
</feature>
<feature type="compositionally biased region" description="Basic and acidic residues" evidence="4">
    <location>
        <begin position="214"/>
        <end position="223"/>
    </location>
</feature>
<dbReference type="AlphaFoldDB" id="A0A0K0EW52"/>
<feature type="region of interest" description="Disordered" evidence="4">
    <location>
        <begin position="337"/>
        <end position="360"/>
    </location>
</feature>
<feature type="region of interest" description="Disordered" evidence="4">
    <location>
        <begin position="511"/>
        <end position="558"/>
    </location>
</feature>
<dbReference type="SMART" id="SM00297">
    <property type="entry name" value="BROMO"/>
    <property type="match status" value="2"/>
</dbReference>
<feature type="compositionally biased region" description="Low complexity" evidence="4">
    <location>
        <begin position="1117"/>
        <end position="1128"/>
    </location>
</feature>
<dbReference type="WBParaSite" id="SVE_0075100.4">
    <property type="protein sequence ID" value="SVE_0075100.4"/>
    <property type="gene ID" value="SVE_0075100"/>
</dbReference>
<feature type="region of interest" description="Disordered" evidence="4">
    <location>
        <begin position="1114"/>
        <end position="1135"/>
    </location>
</feature>
<feature type="compositionally biased region" description="Acidic residues" evidence="4">
    <location>
        <begin position="1027"/>
        <end position="1044"/>
    </location>
</feature>
<dbReference type="Pfam" id="PF17035">
    <property type="entry name" value="BET"/>
    <property type="match status" value="1"/>
</dbReference>
<dbReference type="InterPro" id="IPR050935">
    <property type="entry name" value="Bromo_chromatin_reader"/>
</dbReference>
<evidence type="ECO:0000256" key="1">
    <source>
        <dbReference type="ARBA" id="ARBA00022737"/>
    </source>
</evidence>
<organism evidence="7 8">
    <name type="scientific">Strongyloides venezuelensis</name>
    <name type="common">Threadworm</name>
    <dbReference type="NCBI Taxonomy" id="75913"/>
    <lineage>
        <taxon>Eukaryota</taxon>
        <taxon>Metazoa</taxon>
        <taxon>Ecdysozoa</taxon>
        <taxon>Nematoda</taxon>
        <taxon>Chromadorea</taxon>
        <taxon>Rhabditida</taxon>
        <taxon>Tylenchina</taxon>
        <taxon>Panagrolaimomorpha</taxon>
        <taxon>Strongyloidoidea</taxon>
        <taxon>Strongyloididae</taxon>
        <taxon>Strongyloides</taxon>
    </lineage>
</organism>
<dbReference type="PROSITE" id="PS50014">
    <property type="entry name" value="BROMODOMAIN_2"/>
    <property type="match status" value="2"/>
</dbReference>
<dbReference type="InterPro" id="IPR038336">
    <property type="entry name" value="NET_sf"/>
</dbReference>
<sequence>MLILYSSQEIFLTSPLFCNDDIPFPFYFLMHRLHSLNRRLLIPCQPITSFLTKHLSFIDVGVVVYNVITFEHTHYRLSNHPTHHLFIIDITCVCILLTDERLLASPWSSINILSRSCRFASTSLFIAYVALIRICNSNSILATTTMKKSLWRILFPPNFIMYLYTVLVVSEMLQNSPSASTVSNIIGSEDASVLTTIDIPPGSLAESGTSSVSGDHHTTEEISSHTQSVQSDSENQQKQSGDSMPPTFSNIFNSSKNNTSGSMSVDDIASKLTGTANKLSTSSSNDPGFSAPSQSTNSNLQKEQIDTPVVKNEDRVPTPPMKTEEVDVDRMSITGGYASPKQAPVNGIVQPRVIPPPGKKTRNTNQLVYIHNSILKPILKMKSAWPFVRPVDTKRLNIPDYHTIIDRPMDFNTIDKRLKSVYYVGSLECLHDFKQVFSNCYKYNHPTYAVYKMGKELEDFVNNKLAMMPQPEVEEEFNNTKKGGSKKTKNTPAVPRGTVNISESETLRVLTSRENTATSEAGASSSNGIGSKGIKRKMDDVGRQPRAKRPPVTDYDKLEPRYKGKYNEQMKFLSKLLVELTSKKYQDCAHPFYVPVDPEALQIYDYYSVIKNPMDLQTMKRKLDARQYLNPQEFREDFVLMLENCFKYNPPHDDVHKLGRKLQAIFEEKWKSLPPDTPAVKATESHSTSTNYNGIMPMPHLMPAVSAPLSNPKNAGLSEEYLEMILTSIQQQILALQSMLTEMTSFSSRLVNLKMERNMAKINNRNLPPIPIDISTEFTSLMANFQRNSVVPPIFEASSIPQPILPSGPPPKKLKSSKKNVLPPKPITPEAVIPSQHSVKSEAGDVKGPSSTSHGTPVSKRGRKPGSKNKPKLSPLSAARQEYNFNSDDENSSMPMSYEEKRQLSLDINKLPGESLSRVINIIEAREKIGDVNPDEIEIDFEILQPKTLRELEAFVAYCLKRKVRRPPIKDTAEIEKQEKDIKEKIERLESSDTVNTYANGGTSTDANVPKEGAVESSSESDSSDSSSDEESSDDSSDSESEEEESKKGSKSVNKKASNHIDGTPETTSSYKNIIHPGAGPIYQSKEKLPEKSNIGVSVLDMLNIPTNENLNKLADSNGSVNNNSNKSEPLAPKPADKVFNNVIKDIMTKQLNKRNKNAPFKQQVETNNSSFINQLRNSNSPITPNTISPVPIVAAVTQHQTTSSSSSFSIPPGGDYHSSQQSHTSSTPSFQQLNSRDLDRINEMKERERRKRAEKLAATKISEQVELMSDFESCL</sequence>
<dbReference type="PROSITE" id="PS51525">
    <property type="entry name" value="NET"/>
    <property type="match status" value="1"/>
</dbReference>
<feature type="compositionally biased region" description="Basic and acidic residues" evidence="4">
    <location>
        <begin position="311"/>
        <end position="321"/>
    </location>
</feature>
<dbReference type="Gene3D" id="1.20.1270.220">
    <property type="match status" value="1"/>
</dbReference>
<dbReference type="GO" id="GO:0006338">
    <property type="term" value="P:chromatin remodeling"/>
    <property type="evidence" value="ECO:0007669"/>
    <property type="project" value="TreeGrafter"/>
</dbReference>
<feature type="compositionally biased region" description="Low complexity" evidence="4">
    <location>
        <begin position="1016"/>
        <end position="1026"/>
    </location>
</feature>
<evidence type="ECO:0000259" key="6">
    <source>
        <dbReference type="PROSITE" id="PS51525"/>
    </source>
</evidence>
<keyword evidence="7" id="KW-1185">Reference proteome</keyword>
<reference evidence="8" key="2">
    <citation type="submission" date="2015-08" db="UniProtKB">
        <authorList>
            <consortium name="WormBaseParasite"/>
        </authorList>
    </citation>
    <scope>IDENTIFICATION</scope>
</reference>
<feature type="domain" description="Bromo" evidence="5">
    <location>
        <begin position="584"/>
        <end position="656"/>
    </location>
</feature>
<evidence type="ECO:0000256" key="3">
    <source>
        <dbReference type="PROSITE-ProRule" id="PRU00035"/>
    </source>
</evidence>
<feature type="region of interest" description="Disordered" evidence="4">
    <location>
        <begin position="968"/>
        <end position="1087"/>
    </location>
</feature>
<feature type="compositionally biased region" description="Basic residues" evidence="4">
    <location>
        <begin position="1049"/>
        <end position="1058"/>
    </location>
</feature>
<feature type="domain" description="NET" evidence="6">
    <location>
        <begin position="886"/>
        <end position="967"/>
    </location>
</feature>
<feature type="compositionally biased region" description="Polar residues" evidence="4">
    <location>
        <begin position="992"/>
        <end position="1007"/>
    </location>
</feature>
<feature type="compositionally biased region" description="Polar residues" evidence="4">
    <location>
        <begin position="224"/>
        <end position="263"/>
    </location>
</feature>
<dbReference type="InterPro" id="IPR027353">
    <property type="entry name" value="NET_dom"/>
</dbReference>
<evidence type="ECO:0000256" key="4">
    <source>
        <dbReference type="SAM" id="MobiDB-lite"/>
    </source>
</evidence>
<dbReference type="InterPro" id="IPR036427">
    <property type="entry name" value="Bromodomain-like_sf"/>
</dbReference>
<dbReference type="GO" id="GO:0000785">
    <property type="term" value="C:chromatin"/>
    <property type="evidence" value="ECO:0007669"/>
    <property type="project" value="TreeGrafter"/>
</dbReference>
<evidence type="ECO:0000259" key="5">
    <source>
        <dbReference type="PROSITE" id="PS50014"/>
    </source>
</evidence>
<dbReference type="InterPro" id="IPR001487">
    <property type="entry name" value="Bromodomain"/>
</dbReference>
<feature type="compositionally biased region" description="Basic residues" evidence="4">
    <location>
        <begin position="860"/>
        <end position="871"/>
    </location>
</feature>
<name>A0A0K0EW52_STRVS</name>
<dbReference type="PRINTS" id="PR00503">
    <property type="entry name" value="BROMODOMAIN"/>
</dbReference>
<feature type="compositionally biased region" description="Low complexity" evidence="4">
    <location>
        <begin position="1218"/>
        <end position="1233"/>
    </location>
</feature>
<feature type="domain" description="Bromo" evidence="5">
    <location>
        <begin position="379"/>
        <end position="451"/>
    </location>
</feature>
<evidence type="ECO:0000313" key="7">
    <source>
        <dbReference type="Proteomes" id="UP000035680"/>
    </source>
</evidence>
<feature type="region of interest" description="Disordered" evidence="4">
    <location>
        <begin position="204"/>
        <end position="321"/>
    </location>
</feature>
<dbReference type="InterPro" id="IPR018359">
    <property type="entry name" value="Bromodomain_CS"/>
</dbReference>
<dbReference type="Pfam" id="PF00439">
    <property type="entry name" value="Bromodomain"/>
    <property type="match status" value="2"/>
</dbReference>